<dbReference type="GO" id="GO:0000149">
    <property type="term" value="F:SNARE binding"/>
    <property type="evidence" value="ECO:0007669"/>
    <property type="project" value="TreeGrafter"/>
</dbReference>
<organism evidence="5 6">
    <name type="scientific">Lachancea mirantina</name>
    <dbReference type="NCBI Taxonomy" id="1230905"/>
    <lineage>
        <taxon>Eukaryota</taxon>
        <taxon>Fungi</taxon>
        <taxon>Dikarya</taxon>
        <taxon>Ascomycota</taxon>
        <taxon>Saccharomycotina</taxon>
        <taxon>Saccharomycetes</taxon>
        <taxon>Saccharomycetales</taxon>
        <taxon>Saccharomycetaceae</taxon>
        <taxon>Lachancea</taxon>
    </lineage>
</organism>
<keyword evidence="2" id="KW-0175">Coiled coil</keyword>
<evidence type="ECO:0000256" key="1">
    <source>
        <dbReference type="ARBA" id="ARBA00009063"/>
    </source>
</evidence>
<dbReference type="PROSITE" id="PS00914">
    <property type="entry name" value="SYNTAXIN"/>
    <property type="match status" value="1"/>
</dbReference>
<dbReference type="Proteomes" id="UP000191024">
    <property type="component" value="Chromosome D"/>
</dbReference>
<keyword evidence="3" id="KW-0472">Membrane</keyword>
<dbReference type="OrthoDB" id="364348at2759"/>
<dbReference type="GO" id="GO:0048278">
    <property type="term" value="P:vesicle docking"/>
    <property type="evidence" value="ECO:0007669"/>
    <property type="project" value="TreeGrafter"/>
</dbReference>
<dbReference type="InterPro" id="IPR006012">
    <property type="entry name" value="Syntaxin/epimorphin_CS"/>
</dbReference>
<evidence type="ECO:0000313" key="5">
    <source>
        <dbReference type="EMBL" id="SCU86162.1"/>
    </source>
</evidence>
<dbReference type="CDD" id="cd15840">
    <property type="entry name" value="SNARE_Qa"/>
    <property type="match status" value="1"/>
</dbReference>
<evidence type="ECO:0000256" key="2">
    <source>
        <dbReference type="SAM" id="Coils"/>
    </source>
</evidence>
<dbReference type="PROSITE" id="PS50192">
    <property type="entry name" value="T_SNARE"/>
    <property type="match status" value="1"/>
</dbReference>
<feature type="domain" description="T-SNARE coiled-coil homology" evidence="4">
    <location>
        <begin position="171"/>
        <end position="233"/>
    </location>
</feature>
<protein>
    <submittedName>
        <fullName evidence="5">LAMI_0D00694g1_1</fullName>
    </submittedName>
</protein>
<evidence type="ECO:0000313" key="6">
    <source>
        <dbReference type="Proteomes" id="UP000191024"/>
    </source>
</evidence>
<accession>A0A1G4J8I1</accession>
<feature type="transmembrane region" description="Helical" evidence="3">
    <location>
        <begin position="243"/>
        <end position="263"/>
    </location>
</feature>
<dbReference type="InterPro" id="IPR010989">
    <property type="entry name" value="SNARE"/>
</dbReference>
<dbReference type="AlphaFoldDB" id="A0A1G4J8I1"/>
<proteinExistence type="inferred from homology"/>
<dbReference type="InterPro" id="IPR000727">
    <property type="entry name" value="T_SNARE_dom"/>
</dbReference>
<dbReference type="GO" id="GO:0012505">
    <property type="term" value="C:endomembrane system"/>
    <property type="evidence" value="ECO:0007669"/>
    <property type="project" value="TreeGrafter"/>
</dbReference>
<dbReference type="GO" id="GO:0031201">
    <property type="term" value="C:SNARE complex"/>
    <property type="evidence" value="ECO:0007669"/>
    <property type="project" value="TreeGrafter"/>
</dbReference>
<sequence>MSFLDAVNQTSKTPEGKGQQLNEMFAALTHAVNVFEKRSQMVGTARDSQELRYSIDTEFLPRCETCRDELEQVTAGLDPYNKVTKDLASLKESLLKARRHYESLKLKYPIRRLESGDLNIKESQVQDSPAGYVSMPIGSNENTPLLQDRQQQVQVSGKANEVSQDELDFHSIVQEQRNQEISRIHSAVQEVNAIFKQLGSMVREQGEDVDNIDNNISGLSGNLQRANEQLSKADKSQRNKNKCGIAVLIIVVVVVLVVALAALS</sequence>
<evidence type="ECO:0000256" key="3">
    <source>
        <dbReference type="SAM" id="Phobius"/>
    </source>
</evidence>
<comment type="similarity">
    <text evidence="1">Belongs to the syntaxin family.</text>
</comment>
<dbReference type="Gene3D" id="1.20.5.110">
    <property type="match status" value="1"/>
</dbReference>
<keyword evidence="3" id="KW-1133">Transmembrane helix</keyword>
<name>A0A1G4J8I1_9SACH</name>
<feature type="coiled-coil region" evidence="2">
    <location>
        <begin position="209"/>
        <end position="236"/>
    </location>
</feature>
<dbReference type="PANTHER" id="PTHR19957">
    <property type="entry name" value="SYNTAXIN"/>
    <property type="match status" value="1"/>
</dbReference>
<dbReference type="Gene3D" id="1.20.58.70">
    <property type="match status" value="1"/>
</dbReference>
<dbReference type="GO" id="GO:0006886">
    <property type="term" value="P:intracellular protein transport"/>
    <property type="evidence" value="ECO:0007669"/>
    <property type="project" value="InterPro"/>
</dbReference>
<dbReference type="Pfam" id="PF05739">
    <property type="entry name" value="SNARE"/>
    <property type="match status" value="1"/>
</dbReference>
<reference evidence="5 6" key="1">
    <citation type="submission" date="2016-03" db="EMBL/GenBank/DDBJ databases">
        <authorList>
            <person name="Devillers H."/>
        </authorList>
    </citation>
    <scope>NUCLEOTIDE SEQUENCE [LARGE SCALE GENOMIC DNA]</scope>
    <source>
        <strain evidence="5">CBS 11717</strain>
    </source>
</reference>
<dbReference type="SUPFAM" id="SSF47661">
    <property type="entry name" value="t-snare proteins"/>
    <property type="match status" value="1"/>
</dbReference>
<dbReference type="GO" id="GO:0005484">
    <property type="term" value="F:SNAP receptor activity"/>
    <property type="evidence" value="ECO:0007669"/>
    <property type="project" value="InterPro"/>
</dbReference>
<dbReference type="EMBL" id="LT598463">
    <property type="protein sequence ID" value="SCU86162.1"/>
    <property type="molecule type" value="Genomic_DNA"/>
</dbReference>
<keyword evidence="3" id="KW-0812">Transmembrane</keyword>
<keyword evidence="6" id="KW-1185">Reference proteome</keyword>
<dbReference type="STRING" id="1230905.A0A1G4J8I1"/>
<dbReference type="SMART" id="SM00397">
    <property type="entry name" value="t_SNARE"/>
    <property type="match status" value="1"/>
</dbReference>
<dbReference type="PANTHER" id="PTHR19957:SF295">
    <property type="entry name" value="SYNTAXIN VAM3"/>
    <property type="match status" value="1"/>
</dbReference>
<dbReference type="GO" id="GO:0006906">
    <property type="term" value="P:vesicle fusion"/>
    <property type="evidence" value="ECO:0007669"/>
    <property type="project" value="TreeGrafter"/>
</dbReference>
<dbReference type="InterPro" id="IPR045242">
    <property type="entry name" value="Syntaxin"/>
</dbReference>
<gene>
    <name evidence="5" type="ORF">LAMI_0D00694G</name>
</gene>
<evidence type="ECO:0000259" key="4">
    <source>
        <dbReference type="PROSITE" id="PS50192"/>
    </source>
</evidence>